<feature type="region of interest" description="Disordered" evidence="1">
    <location>
        <begin position="368"/>
        <end position="390"/>
    </location>
</feature>
<dbReference type="KEGG" id="fcy:FRACYDRAFT_181450"/>
<organism evidence="4 5">
    <name type="scientific">Fragilariopsis cylindrus CCMP1102</name>
    <dbReference type="NCBI Taxonomy" id="635003"/>
    <lineage>
        <taxon>Eukaryota</taxon>
        <taxon>Sar</taxon>
        <taxon>Stramenopiles</taxon>
        <taxon>Ochrophyta</taxon>
        <taxon>Bacillariophyta</taxon>
        <taxon>Bacillariophyceae</taxon>
        <taxon>Bacillariophycidae</taxon>
        <taxon>Bacillariales</taxon>
        <taxon>Bacillariaceae</taxon>
        <taxon>Fragilariopsis</taxon>
    </lineage>
</organism>
<keyword evidence="5" id="KW-1185">Reference proteome</keyword>
<feature type="compositionally biased region" description="Acidic residues" evidence="1">
    <location>
        <begin position="272"/>
        <end position="282"/>
    </location>
</feature>
<feature type="region of interest" description="Disordered" evidence="1">
    <location>
        <begin position="166"/>
        <end position="205"/>
    </location>
</feature>
<dbReference type="Gene3D" id="3.10.20.90">
    <property type="entry name" value="Phosphatidylinositol 3-kinase Catalytic Subunit, Chain A, domain 1"/>
    <property type="match status" value="1"/>
</dbReference>
<feature type="compositionally biased region" description="Gly residues" evidence="1">
    <location>
        <begin position="173"/>
        <end position="183"/>
    </location>
</feature>
<dbReference type="PANTHER" id="PTHR20916">
    <property type="entry name" value="CYSTEINE AND GLYCINE-RICH PROTEIN 2 BINDING PROTEIN"/>
    <property type="match status" value="1"/>
</dbReference>
<evidence type="ECO:0000256" key="2">
    <source>
        <dbReference type="SAM" id="Phobius"/>
    </source>
</evidence>
<feature type="compositionally biased region" description="Basic residues" evidence="1">
    <location>
        <begin position="1"/>
        <end position="10"/>
    </location>
</feature>
<feature type="transmembrane region" description="Helical" evidence="2">
    <location>
        <begin position="303"/>
        <end position="320"/>
    </location>
</feature>
<dbReference type="Proteomes" id="UP000095751">
    <property type="component" value="Unassembled WGS sequence"/>
</dbReference>
<evidence type="ECO:0000259" key="3">
    <source>
        <dbReference type="PROSITE" id="PS50053"/>
    </source>
</evidence>
<reference evidence="4 5" key="1">
    <citation type="submission" date="2016-09" db="EMBL/GenBank/DDBJ databases">
        <title>Extensive genetic diversity and differential bi-allelic expression allows diatom success in the polar Southern Ocean.</title>
        <authorList>
            <consortium name="DOE Joint Genome Institute"/>
            <person name="Mock T."/>
            <person name="Otillar R.P."/>
            <person name="Strauss J."/>
            <person name="Dupont C."/>
            <person name="Frickenhaus S."/>
            <person name="Maumus F."/>
            <person name="Mcmullan M."/>
            <person name="Sanges R."/>
            <person name="Schmutz J."/>
            <person name="Toseland A."/>
            <person name="Valas R."/>
            <person name="Veluchamy A."/>
            <person name="Ward B.J."/>
            <person name="Allen A."/>
            <person name="Barry K."/>
            <person name="Falciatore A."/>
            <person name="Ferrante M."/>
            <person name="Fortunato A.E."/>
            <person name="Gloeckner G."/>
            <person name="Gruber A."/>
            <person name="Hipkin R."/>
            <person name="Janech M."/>
            <person name="Kroth P."/>
            <person name="Leese F."/>
            <person name="Lindquist E."/>
            <person name="Lyon B.R."/>
            <person name="Martin J."/>
            <person name="Mayer C."/>
            <person name="Parker M."/>
            <person name="Quesneville H."/>
            <person name="Raymond J."/>
            <person name="Uhlig C."/>
            <person name="Valentin K.U."/>
            <person name="Worden A.Z."/>
            <person name="Armbrust E.V."/>
            <person name="Bowler C."/>
            <person name="Green B."/>
            <person name="Moulton V."/>
            <person name="Van Oosterhout C."/>
            <person name="Grigoriev I."/>
        </authorList>
    </citation>
    <scope>NUCLEOTIDE SEQUENCE [LARGE SCALE GENOMIC DNA]</scope>
    <source>
        <strain evidence="4 5">CCMP1102</strain>
    </source>
</reference>
<dbReference type="PANTHER" id="PTHR20916:SF17">
    <property type="match status" value="1"/>
</dbReference>
<name>A0A1E7FTW3_9STRA</name>
<dbReference type="SMART" id="SM00213">
    <property type="entry name" value="UBQ"/>
    <property type="match status" value="1"/>
</dbReference>
<dbReference type="SUPFAM" id="SSF54236">
    <property type="entry name" value="Ubiquitin-like"/>
    <property type="match status" value="1"/>
</dbReference>
<evidence type="ECO:0000313" key="5">
    <source>
        <dbReference type="Proteomes" id="UP000095751"/>
    </source>
</evidence>
<gene>
    <name evidence="4" type="ORF">FRACYDRAFT_181450</name>
</gene>
<accession>A0A1E7FTW3</accession>
<dbReference type="InterPro" id="IPR000626">
    <property type="entry name" value="Ubiquitin-like_dom"/>
</dbReference>
<evidence type="ECO:0000256" key="1">
    <source>
        <dbReference type="SAM" id="MobiDB-lite"/>
    </source>
</evidence>
<protein>
    <recommendedName>
        <fullName evidence="3">Ubiquitin-like domain-containing protein</fullName>
    </recommendedName>
</protein>
<dbReference type="InParanoid" id="A0A1E7FTW3"/>
<dbReference type="PROSITE" id="PS50053">
    <property type="entry name" value="UBIQUITIN_2"/>
    <property type="match status" value="1"/>
</dbReference>
<dbReference type="Pfam" id="PF00240">
    <property type="entry name" value="ubiquitin"/>
    <property type="match status" value="1"/>
</dbReference>
<keyword evidence="2" id="KW-1133">Transmembrane helix</keyword>
<sequence length="466" mass="52084">MARLVGRRRNYTSVATTNNNNQDDDDDAGGVVDDDHINSNDEFQDEPDNTTTGGVVAAVPDENCTGDKKEVETTEEKVGEKDEITTLTVTILDSSHKKFVIPCNASWTIGKFKLQSSLIHQVPPKQQRLIYHGKMLTNDSQTLLENKINSSDIIIHLFPKPRVVVTSNNSKDTGGGNTNGGGSDNNNNNSNDNDNDDDGPSGAHIPSIIINQEEQDRRGQILVLGSVEIAESQNNVKMLSLLLVMICSMRLLALFSIAMGAGTSSILLGEDNDESGIDDNNDNDNTSPHDYNDQVRPWESSDYYDLVVSGCGFYVGMLGLKATQENTLQLATMYAIGTIISGILWNIWNIFEYIHFFEKQTEYRNDYDHDNHNDDNNYNNKNGSNYPNDELPPLSRDDFVTVAFFTILMPLSVWILCCIRAFEFRRLISEAEEEATERIRNEYNTSTETEQTTDTDNENNSITEMV</sequence>
<feature type="compositionally biased region" description="Low complexity" evidence="1">
    <location>
        <begin position="376"/>
        <end position="389"/>
    </location>
</feature>
<dbReference type="OrthoDB" id="267397at2759"/>
<feature type="domain" description="Ubiquitin-like" evidence="3">
    <location>
        <begin position="85"/>
        <end position="154"/>
    </location>
</feature>
<feature type="transmembrane region" description="Helical" evidence="2">
    <location>
        <begin position="399"/>
        <end position="419"/>
    </location>
</feature>
<feature type="region of interest" description="Disordered" evidence="1">
    <location>
        <begin position="1"/>
        <end position="61"/>
    </location>
</feature>
<dbReference type="InterPro" id="IPR029071">
    <property type="entry name" value="Ubiquitin-like_domsf"/>
</dbReference>
<evidence type="ECO:0000313" key="4">
    <source>
        <dbReference type="EMBL" id="OEU21547.1"/>
    </source>
</evidence>
<keyword evidence="2" id="KW-0472">Membrane</keyword>
<feature type="transmembrane region" description="Helical" evidence="2">
    <location>
        <begin position="332"/>
        <end position="351"/>
    </location>
</feature>
<dbReference type="AlphaFoldDB" id="A0A1E7FTW3"/>
<feature type="region of interest" description="Disordered" evidence="1">
    <location>
        <begin position="272"/>
        <end position="295"/>
    </location>
</feature>
<dbReference type="EMBL" id="KV784354">
    <property type="protein sequence ID" value="OEU21547.1"/>
    <property type="molecule type" value="Genomic_DNA"/>
</dbReference>
<feature type="transmembrane region" description="Helical" evidence="2">
    <location>
        <begin position="239"/>
        <end position="261"/>
    </location>
</feature>
<keyword evidence="2" id="KW-0812">Transmembrane</keyword>
<feature type="region of interest" description="Disordered" evidence="1">
    <location>
        <begin position="435"/>
        <end position="466"/>
    </location>
</feature>
<dbReference type="GO" id="GO:0004402">
    <property type="term" value="F:histone acetyltransferase activity"/>
    <property type="evidence" value="ECO:0007669"/>
    <property type="project" value="TreeGrafter"/>
</dbReference>
<proteinExistence type="predicted"/>